<feature type="non-terminal residue" evidence="11">
    <location>
        <position position="513"/>
    </location>
</feature>
<evidence type="ECO:0000256" key="7">
    <source>
        <dbReference type="ARBA" id="ARBA00023033"/>
    </source>
</evidence>
<feature type="binding site" description="axial binding residue" evidence="8">
    <location>
        <position position="460"/>
    </location>
    <ligand>
        <name>heme</name>
        <dbReference type="ChEBI" id="CHEBI:30413"/>
    </ligand>
    <ligandPart>
        <name>Fe</name>
        <dbReference type="ChEBI" id="CHEBI:18248"/>
    </ligandPart>
</feature>
<dbReference type="OMA" id="MKNGFMA"/>
<keyword evidence="10" id="KW-0472">Membrane</keyword>
<dbReference type="InterPro" id="IPR002974">
    <property type="entry name" value="Cyt_P450_E_CYP52_ascomycetes"/>
</dbReference>
<dbReference type="PRINTS" id="PR00385">
    <property type="entry name" value="P450"/>
</dbReference>
<keyword evidence="12" id="KW-1185">Reference proteome</keyword>
<dbReference type="GO" id="GO:0016712">
    <property type="term" value="F:oxidoreductase activity, acting on paired donors, with incorporation or reduction of molecular oxygen, reduced flavin or flavoprotein as one donor, and incorporation of one atom of oxygen"/>
    <property type="evidence" value="ECO:0007669"/>
    <property type="project" value="InterPro"/>
</dbReference>
<protein>
    <submittedName>
        <fullName evidence="11">Uncharacterized protein</fullName>
    </submittedName>
</protein>
<evidence type="ECO:0000256" key="3">
    <source>
        <dbReference type="ARBA" id="ARBA00022617"/>
    </source>
</evidence>
<dbReference type="STRING" id="5539.A0A3E2H3U5"/>
<dbReference type="CDD" id="cd11063">
    <property type="entry name" value="CYP52"/>
    <property type="match status" value="1"/>
</dbReference>
<evidence type="ECO:0000256" key="4">
    <source>
        <dbReference type="ARBA" id="ARBA00022723"/>
    </source>
</evidence>
<dbReference type="Gene3D" id="1.10.630.10">
    <property type="entry name" value="Cytochrome P450"/>
    <property type="match status" value="1"/>
</dbReference>
<dbReference type="GO" id="GO:0020037">
    <property type="term" value="F:heme binding"/>
    <property type="evidence" value="ECO:0007669"/>
    <property type="project" value="InterPro"/>
</dbReference>
<dbReference type="PANTHER" id="PTHR24287:SF1">
    <property type="entry name" value="P450, PUTATIVE (EUROFUNG)-RELATED"/>
    <property type="match status" value="1"/>
</dbReference>
<comment type="similarity">
    <text evidence="2 9">Belongs to the cytochrome P450 family.</text>
</comment>
<accession>A0A3E2H3U5</accession>
<reference evidence="11 12" key="1">
    <citation type="submission" date="2018-05" db="EMBL/GenBank/DDBJ databases">
        <title>Draft genome sequence of Scytalidium lignicola DSM 105466, a ubiquitous saprotrophic fungus.</title>
        <authorList>
            <person name="Buettner E."/>
            <person name="Gebauer A.M."/>
            <person name="Hofrichter M."/>
            <person name="Liers C."/>
            <person name="Kellner H."/>
        </authorList>
    </citation>
    <scope>NUCLEOTIDE SEQUENCE [LARGE SCALE GENOMIC DNA]</scope>
    <source>
        <strain evidence="11 12">DSM 105466</strain>
    </source>
</reference>
<dbReference type="InterPro" id="IPR017972">
    <property type="entry name" value="Cyt_P450_CS"/>
</dbReference>
<keyword evidence="7 9" id="KW-0503">Monooxygenase</keyword>
<dbReference type="GO" id="GO:0005506">
    <property type="term" value="F:iron ion binding"/>
    <property type="evidence" value="ECO:0007669"/>
    <property type="project" value="InterPro"/>
</dbReference>
<sequence>MASNIPGLSSTPPSVVVAGVVGILFLLYQIVQYSITYHRRSLLIQENGCKPVRWYPLKDPILGLDITIQNFKALKAGTQPEVLRRRFMDHGYTYQWKFWTNYMVSTIEPENIKTVLATHFKDYELPETRKNAFYPVIGHGIFSSDGKEWELSRTMLRPNFVRDQVGDIVTFDKHIFQLISHIPKDGSTVDLQPLFFELTMDSATEFLFGYSTNVLGSSGQDSETGKKFSQAFNYQTTKVGKVARLGQWINYLPDKYGNESLKFIHTFVRKYVNMAMESVKSTSLTGEDQHSRYVFLNELVKLKLGPQKIQDEALNILLAGRDTTAGLLSIFFHILARQPRVFAKLRNEVLQLEDNELSFERIKNMKYLKACLNETLRLWPIVPANSRTAIRDTVLPLGGGPDGKSPALIKKGQQVTYAVHAVHRRKDLFGEDAEEFRPERWETLRPGWEFLPFNGGPRICLGQQLALTEASCSIIRLLQHFKAIEPRDDEPFLPGLALTMSSKNGCKVGMIEA</sequence>
<evidence type="ECO:0000256" key="5">
    <source>
        <dbReference type="ARBA" id="ARBA00023002"/>
    </source>
</evidence>
<evidence type="ECO:0000256" key="6">
    <source>
        <dbReference type="ARBA" id="ARBA00023004"/>
    </source>
</evidence>
<gene>
    <name evidence="11" type="ORF">B7463_g8297</name>
</gene>
<comment type="caution">
    <text evidence="11">The sequence shown here is derived from an EMBL/GenBank/DDBJ whole genome shotgun (WGS) entry which is preliminary data.</text>
</comment>
<organism evidence="11 12">
    <name type="scientific">Scytalidium lignicola</name>
    <name type="common">Hyphomycete</name>
    <dbReference type="NCBI Taxonomy" id="5539"/>
    <lineage>
        <taxon>Eukaryota</taxon>
        <taxon>Fungi</taxon>
        <taxon>Dikarya</taxon>
        <taxon>Ascomycota</taxon>
        <taxon>Pezizomycotina</taxon>
        <taxon>Leotiomycetes</taxon>
        <taxon>Leotiomycetes incertae sedis</taxon>
        <taxon>Scytalidium</taxon>
    </lineage>
</organism>
<evidence type="ECO:0000256" key="1">
    <source>
        <dbReference type="ARBA" id="ARBA00001971"/>
    </source>
</evidence>
<keyword evidence="10" id="KW-1133">Transmembrane helix</keyword>
<evidence type="ECO:0000313" key="11">
    <source>
        <dbReference type="EMBL" id="RFU28045.1"/>
    </source>
</evidence>
<keyword evidence="4 8" id="KW-0479">Metal-binding</keyword>
<name>A0A3E2H3U5_SCYLI</name>
<evidence type="ECO:0000313" key="12">
    <source>
        <dbReference type="Proteomes" id="UP000258309"/>
    </source>
</evidence>
<keyword evidence="3 8" id="KW-0349">Heme</keyword>
<dbReference type="Proteomes" id="UP000258309">
    <property type="component" value="Unassembled WGS sequence"/>
</dbReference>
<feature type="non-terminal residue" evidence="11">
    <location>
        <position position="1"/>
    </location>
</feature>
<keyword evidence="5 9" id="KW-0560">Oxidoreductase</keyword>
<evidence type="ECO:0000256" key="8">
    <source>
        <dbReference type="PIRSR" id="PIRSR602402-1"/>
    </source>
</evidence>
<dbReference type="AlphaFoldDB" id="A0A3E2H3U5"/>
<evidence type="ECO:0000256" key="10">
    <source>
        <dbReference type="SAM" id="Phobius"/>
    </source>
</evidence>
<proteinExistence type="inferred from homology"/>
<dbReference type="OrthoDB" id="1470350at2759"/>
<comment type="cofactor">
    <cofactor evidence="1 8">
        <name>heme</name>
        <dbReference type="ChEBI" id="CHEBI:30413"/>
    </cofactor>
</comment>
<dbReference type="PANTHER" id="PTHR24287">
    <property type="entry name" value="P450, PUTATIVE (EUROFUNG)-RELATED"/>
    <property type="match status" value="1"/>
</dbReference>
<dbReference type="SUPFAM" id="SSF48264">
    <property type="entry name" value="Cytochrome P450"/>
    <property type="match status" value="1"/>
</dbReference>
<dbReference type="InterPro" id="IPR036396">
    <property type="entry name" value="Cyt_P450_sf"/>
</dbReference>
<dbReference type="InterPro" id="IPR001128">
    <property type="entry name" value="Cyt_P450"/>
</dbReference>
<dbReference type="Pfam" id="PF00067">
    <property type="entry name" value="p450"/>
    <property type="match status" value="1"/>
</dbReference>
<keyword evidence="6 8" id="KW-0408">Iron</keyword>
<dbReference type="PRINTS" id="PR00464">
    <property type="entry name" value="EP450II"/>
</dbReference>
<evidence type="ECO:0000256" key="9">
    <source>
        <dbReference type="RuleBase" id="RU000461"/>
    </source>
</evidence>
<keyword evidence="10" id="KW-0812">Transmembrane</keyword>
<dbReference type="InterPro" id="IPR002402">
    <property type="entry name" value="Cyt_P450_E_grp-II"/>
</dbReference>
<dbReference type="PRINTS" id="PR01239">
    <property type="entry name" value="EP450IICYP52"/>
</dbReference>
<dbReference type="EMBL" id="NCSJ02000178">
    <property type="protein sequence ID" value="RFU28045.1"/>
    <property type="molecule type" value="Genomic_DNA"/>
</dbReference>
<evidence type="ECO:0000256" key="2">
    <source>
        <dbReference type="ARBA" id="ARBA00010617"/>
    </source>
</evidence>
<dbReference type="InterPro" id="IPR047146">
    <property type="entry name" value="Cyt_P450_E_CYP52_fungi"/>
</dbReference>
<feature type="transmembrane region" description="Helical" evidence="10">
    <location>
        <begin position="12"/>
        <end position="31"/>
    </location>
</feature>
<dbReference type="PROSITE" id="PS00086">
    <property type="entry name" value="CYTOCHROME_P450"/>
    <property type="match status" value="1"/>
</dbReference>